<keyword evidence="1" id="KW-0175">Coiled coil</keyword>
<name>A0A9W7CR94_9STRA</name>
<feature type="region of interest" description="Disordered" evidence="2">
    <location>
        <begin position="403"/>
        <end position="424"/>
    </location>
</feature>
<dbReference type="Proteomes" id="UP001165121">
    <property type="component" value="Unassembled WGS sequence"/>
</dbReference>
<dbReference type="AlphaFoldDB" id="A0A9W7CR94"/>
<evidence type="ECO:0000256" key="2">
    <source>
        <dbReference type="SAM" id="MobiDB-lite"/>
    </source>
</evidence>
<protein>
    <submittedName>
        <fullName evidence="3">Unnamed protein product</fullName>
    </submittedName>
</protein>
<evidence type="ECO:0000256" key="1">
    <source>
        <dbReference type="SAM" id="Coils"/>
    </source>
</evidence>
<reference evidence="3" key="1">
    <citation type="submission" date="2023-04" db="EMBL/GenBank/DDBJ databases">
        <title>Phytophthora fragariaefolia NBRC 109709.</title>
        <authorList>
            <person name="Ichikawa N."/>
            <person name="Sato H."/>
            <person name="Tonouchi N."/>
        </authorList>
    </citation>
    <scope>NUCLEOTIDE SEQUENCE</scope>
    <source>
        <strain evidence="3">NBRC 109709</strain>
    </source>
</reference>
<evidence type="ECO:0000313" key="3">
    <source>
        <dbReference type="EMBL" id="GMF38296.1"/>
    </source>
</evidence>
<dbReference type="OrthoDB" id="104149at2759"/>
<accession>A0A9W7CR94</accession>
<organism evidence="3 4">
    <name type="scientific">Phytophthora fragariaefolia</name>
    <dbReference type="NCBI Taxonomy" id="1490495"/>
    <lineage>
        <taxon>Eukaryota</taxon>
        <taxon>Sar</taxon>
        <taxon>Stramenopiles</taxon>
        <taxon>Oomycota</taxon>
        <taxon>Peronosporomycetes</taxon>
        <taxon>Peronosporales</taxon>
        <taxon>Peronosporaceae</taxon>
        <taxon>Phytophthora</taxon>
    </lineage>
</organism>
<comment type="caution">
    <text evidence="3">The sequence shown here is derived from an EMBL/GenBank/DDBJ whole genome shotgun (WGS) entry which is preliminary data.</text>
</comment>
<feature type="coiled-coil region" evidence="1">
    <location>
        <begin position="295"/>
        <end position="329"/>
    </location>
</feature>
<feature type="compositionally biased region" description="Polar residues" evidence="2">
    <location>
        <begin position="403"/>
        <end position="417"/>
    </location>
</feature>
<keyword evidence="4" id="KW-1185">Reference proteome</keyword>
<gene>
    <name evidence="3" type="ORF">Pfra01_001099200</name>
</gene>
<dbReference type="EMBL" id="BSXT01001081">
    <property type="protein sequence ID" value="GMF38296.1"/>
    <property type="molecule type" value="Genomic_DNA"/>
</dbReference>
<proteinExistence type="predicted"/>
<sequence>MEIEVRVVRARVWLSSSLFLHQDGFLSLTRVGGMKHVAHATLRSVEGNIGNQCSLADVALQQQKCYRTATVVWEERVQGPGSDCPTFCLPEAPVLLEGSFQARNNGSGNQPPVLPRLDFQLFLVKPRSRGSASARSRPQTVYLGASGWQLSEKDVEALSSSREVVFLTTLQHDLGTLEVKLRCVCPNDLDTRTGKASGRNIAEDNDAEISTGFNINWSSSEALQKDLAEKGMIQSNVFNTQIHLVLIICRNIPARLKAEADMKLIVQLKQTAAKTAKLLESRNIVLGHLRRSRAASRIQRRFRVLQHKKQELTAKRRAEEEARTAAKKAQVRDKVIARNRQRALAMRTRLLGHLDNSNYSRELGPEDSASLQEAKRIAELLESERTKLKERLEILEMQRQQLASSTRSNAVRSNQHSPLPRSENLFDEELVRAVQELHFSRTYSNQMQ</sequence>
<evidence type="ECO:0000313" key="4">
    <source>
        <dbReference type="Proteomes" id="UP001165121"/>
    </source>
</evidence>